<keyword evidence="2" id="KW-1185">Reference proteome</keyword>
<dbReference type="KEGG" id="amuc:Pan181_19790"/>
<protein>
    <submittedName>
        <fullName evidence="1">Uncharacterized protein</fullName>
    </submittedName>
</protein>
<name>A0A518AM39_9BACT</name>
<sequence length="339" mass="36851">MIATRTRLREIAKATTAPKVDEAAGMLYAAKLLGEHSKNGRRYPRRTREGAVGMYAGKKIYLDHAGVASGERSYDRWVGTITRAYNRADGIYGDVKLRKKSPHYESIIEAATDFSNQFGFSHVADGSTRFEDGIEVVESISDVFSVDIVTDPAHGGGLFESLCEMEGAAMNDPGTRTDPQSSADQEIIDEVVKLAKELEPTLVKLVTKVHETGDSVSLSDEIGQVQEIARMASEWLQQDTRNFDAKSVEREINLIVDGIAELLRNPLVDGAPESIGSMMSALVDALDGAAEARTIVTTESISRLTPAGLAEILTGRRERLPDAPNVCGLDADSSSYARW</sequence>
<evidence type="ECO:0000313" key="2">
    <source>
        <dbReference type="Proteomes" id="UP000315750"/>
    </source>
</evidence>
<accession>A0A518AM39</accession>
<dbReference type="AlphaFoldDB" id="A0A518AM39"/>
<dbReference type="RefSeq" id="WP_197529095.1">
    <property type="nucleotide sequence ID" value="NZ_CP036278.1"/>
</dbReference>
<gene>
    <name evidence="1" type="ORF">Pan181_19790</name>
</gene>
<dbReference type="EMBL" id="CP036278">
    <property type="protein sequence ID" value="QDU55783.1"/>
    <property type="molecule type" value="Genomic_DNA"/>
</dbReference>
<dbReference type="Proteomes" id="UP000315750">
    <property type="component" value="Chromosome"/>
</dbReference>
<reference evidence="1 2" key="1">
    <citation type="submission" date="2019-02" db="EMBL/GenBank/DDBJ databases">
        <title>Deep-cultivation of Planctomycetes and their phenomic and genomic characterization uncovers novel biology.</title>
        <authorList>
            <person name="Wiegand S."/>
            <person name="Jogler M."/>
            <person name="Boedeker C."/>
            <person name="Pinto D."/>
            <person name="Vollmers J."/>
            <person name="Rivas-Marin E."/>
            <person name="Kohn T."/>
            <person name="Peeters S.H."/>
            <person name="Heuer A."/>
            <person name="Rast P."/>
            <person name="Oberbeckmann S."/>
            <person name="Bunk B."/>
            <person name="Jeske O."/>
            <person name="Meyerdierks A."/>
            <person name="Storesund J.E."/>
            <person name="Kallscheuer N."/>
            <person name="Luecker S."/>
            <person name="Lage O.M."/>
            <person name="Pohl T."/>
            <person name="Merkel B.J."/>
            <person name="Hornburger P."/>
            <person name="Mueller R.-W."/>
            <person name="Bruemmer F."/>
            <person name="Labrenz M."/>
            <person name="Spormann A.M."/>
            <person name="Op den Camp H."/>
            <person name="Overmann J."/>
            <person name="Amann R."/>
            <person name="Jetten M.S.M."/>
            <person name="Mascher T."/>
            <person name="Medema M.H."/>
            <person name="Devos D.P."/>
            <person name="Kaster A.-K."/>
            <person name="Ovreas L."/>
            <person name="Rohde M."/>
            <person name="Galperin M.Y."/>
            <person name="Jogler C."/>
        </authorList>
    </citation>
    <scope>NUCLEOTIDE SEQUENCE [LARGE SCALE GENOMIC DNA]</scope>
    <source>
        <strain evidence="1 2">Pan181</strain>
    </source>
</reference>
<evidence type="ECO:0000313" key="1">
    <source>
        <dbReference type="EMBL" id="QDU55783.1"/>
    </source>
</evidence>
<proteinExistence type="predicted"/>
<organism evidence="1 2">
    <name type="scientific">Aeoliella mucimassa</name>
    <dbReference type="NCBI Taxonomy" id="2527972"/>
    <lineage>
        <taxon>Bacteria</taxon>
        <taxon>Pseudomonadati</taxon>
        <taxon>Planctomycetota</taxon>
        <taxon>Planctomycetia</taxon>
        <taxon>Pirellulales</taxon>
        <taxon>Lacipirellulaceae</taxon>
        <taxon>Aeoliella</taxon>
    </lineage>
</organism>